<name>A0A6I2L377_9BURK</name>
<accession>A0A6I2L377</accession>
<dbReference type="Proteomes" id="UP000433309">
    <property type="component" value="Unassembled WGS sequence"/>
</dbReference>
<keyword evidence="1" id="KW-0732">Signal</keyword>
<protein>
    <submittedName>
        <fullName evidence="3">DUF1311 domain-containing protein</fullName>
    </submittedName>
</protein>
<dbReference type="InterPro" id="IPR009739">
    <property type="entry name" value="LprI-like_N"/>
</dbReference>
<dbReference type="RefSeq" id="WP_154379564.1">
    <property type="nucleotide sequence ID" value="NZ_WKJK01000010.1"/>
</dbReference>
<evidence type="ECO:0000256" key="1">
    <source>
        <dbReference type="SAM" id="SignalP"/>
    </source>
</evidence>
<dbReference type="Pfam" id="PF07007">
    <property type="entry name" value="LprI"/>
    <property type="match status" value="1"/>
</dbReference>
<dbReference type="EMBL" id="WKJK01000010">
    <property type="protein sequence ID" value="MRW92313.1"/>
    <property type="molecule type" value="Genomic_DNA"/>
</dbReference>
<evidence type="ECO:0000313" key="3">
    <source>
        <dbReference type="EMBL" id="MRW92313.1"/>
    </source>
</evidence>
<proteinExistence type="predicted"/>
<evidence type="ECO:0000259" key="2">
    <source>
        <dbReference type="Pfam" id="PF07007"/>
    </source>
</evidence>
<evidence type="ECO:0000313" key="4">
    <source>
        <dbReference type="Proteomes" id="UP000433309"/>
    </source>
</evidence>
<reference evidence="3 4" key="1">
    <citation type="submission" date="2019-11" db="EMBL/GenBank/DDBJ databases">
        <title>Novel species isolated from a subtropical stream in China.</title>
        <authorList>
            <person name="Lu H."/>
        </authorList>
    </citation>
    <scope>NUCLEOTIDE SEQUENCE [LARGE SCALE GENOMIC DNA]</scope>
    <source>
        <strain evidence="3 4">FT80W</strain>
    </source>
</reference>
<dbReference type="PANTHER" id="PTHR37549:SF1">
    <property type="entry name" value="LIPOPROTEIN LPRI"/>
    <property type="match status" value="1"/>
</dbReference>
<dbReference type="InterPro" id="IPR052755">
    <property type="entry name" value="Lysozyme_Inhibitor_LprI"/>
</dbReference>
<feature type="signal peptide" evidence="1">
    <location>
        <begin position="1"/>
        <end position="17"/>
    </location>
</feature>
<dbReference type="Gene3D" id="1.20.1270.180">
    <property type="match status" value="1"/>
</dbReference>
<comment type="caution">
    <text evidence="3">The sequence shown here is derived from an EMBL/GenBank/DDBJ whole genome shotgun (WGS) entry which is preliminary data.</text>
</comment>
<feature type="domain" description="Lysozyme inhibitor LprI-like N-terminal" evidence="2">
    <location>
        <begin position="182"/>
        <end position="253"/>
    </location>
</feature>
<organism evidence="3 4">
    <name type="scientific">Duganella guangzhouensis</name>
    <dbReference type="NCBI Taxonomy" id="2666084"/>
    <lineage>
        <taxon>Bacteria</taxon>
        <taxon>Pseudomonadati</taxon>
        <taxon>Pseudomonadota</taxon>
        <taxon>Betaproteobacteria</taxon>
        <taxon>Burkholderiales</taxon>
        <taxon>Oxalobacteraceae</taxon>
        <taxon>Telluria group</taxon>
        <taxon>Duganella</taxon>
    </lineage>
</organism>
<dbReference type="AlphaFoldDB" id="A0A6I2L377"/>
<keyword evidence="4" id="KW-1185">Reference proteome</keyword>
<dbReference type="PANTHER" id="PTHR37549">
    <property type="entry name" value="LIPOPROTEIN LPRI"/>
    <property type="match status" value="1"/>
</dbReference>
<feature type="chain" id="PRO_5026088085" evidence="1">
    <location>
        <begin position="18"/>
        <end position="265"/>
    </location>
</feature>
<gene>
    <name evidence="3" type="ORF">GJ699_20160</name>
</gene>
<sequence>MRFRFAALALSMLFANAAAVAGQADWPLSYEGKSTNQFILDKRATQLVNSRLPSALSEQVLASLGGPPDAVLIAQRRYVSVSACRPHSCDEKGFLWVDTQTGASLGAYHVPDTLLLGSNSLSADHIPPQARAALIAWLDDHDLTTTSVSFVGRDGQQQPLDAARYSDPEKFRPPPQGPSFDCQRAASNVEKIICADGALSAQDLALSQLYQRIRLGSGSTIAQEQLKTLQRDWLKARDQQCNTADCLADQYKTQYERLRNWTPTQ</sequence>
<dbReference type="GO" id="GO:0005576">
    <property type="term" value="C:extracellular region"/>
    <property type="evidence" value="ECO:0007669"/>
    <property type="project" value="TreeGrafter"/>
</dbReference>